<name>M4F4J1_BRACM</name>
<dbReference type="OMA" id="EGSEAKW"/>
<proteinExistence type="predicted"/>
<reference evidence="4" key="2">
    <citation type="journal article" date="2018" name="Hortic Res">
        <title>Improved Brassica rapa reference genome by single-molecule sequencing and chromosome conformation capture technologies.</title>
        <authorList>
            <person name="Zhang L."/>
            <person name="Cai X."/>
            <person name="Wu J."/>
            <person name="Liu M."/>
            <person name="Grob S."/>
            <person name="Cheng F."/>
            <person name="Liang J."/>
            <person name="Cai C."/>
            <person name="Liu Z."/>
            <person name="Liu B."/>
            <person name="Wang F."/>
            <person name="Li S."/>
            <person name="Liu F."/>
            <person name="Li X."/>
            <person name="Cheng L."/>
            <person name="Yang W."/>
            <person name="Li M.H."/>
            <person name="Grossniklaus U."/>
            <person name="Zheng H."/>
            <person name="Wang X."/>
        </authorList>
    </citation>
    <scope>NUCLEOTIDE SEQUENCE [LARGE SCALE GENOMIC DNA]</scope>
    <source>
        <strain evidence="4">cv. Chiifu-401-42</strain>
    </source>
</reference>
<dbReference type="InterPro" id="IPR025558">
    <property type="entry name" value="DUF4283"/>
</dbReference>
<reference evidence="3" key="3">
    <citation type="submission" date="2023-03" db="UniProtKB">
        <authorList>
            <consortium name="EnsemblPlants"/>
        </authorList>
    </citation>
    <scope>IDENTIFICATION</scope>
    <source>
        <strain evidence="3">cv. Chiifu-401-42</strain>
    </source>
</reference>
<evidence type="ECO:0000259" key="2">
    <source>
        <dbReference type="Pfam" id="PF14111"/>
    </source>
</evidence>
<keyword evidence="4" id="KW-1185">Reference proteome</keyword>
<feature type="domain" description="DUF4283" evidence="2">
    <location>
        <begin position="40"/>
        <end position="116"/>
    </location>
</feature>
<dbReference type="PANTHER" id="PTHR31286">
    <property type="entry name" value="GLYCINE-RICH CELL WALL STRUCTURAL PROTEIN 1.8-LIKE"/>
    <property type="match status" value="1"/>
</dbReference>
<organism evidence="3 4">
    <name type="scientific">Brassica campestris</name>
    <name type="common">Field mustard</name>
    <dbReference type="NCBI Taxonomy" id="3711"/>
    <lineage>
        <taxon>Eukaryota</taxon>
        <taxon>Viridiplantae</taxon>
        <taxon>Streptophyta</taxon>
        <taxon>Embryophyta</taxon>
        <taxon>Tracheophyta</taxon>
        <taxon>Spermatophyta</taxon>
        <taxon>Magnoliopsida</taxon>
        <taxon>eudicotyledons</taxon>
        <taxon>Gunneridae</taxon>
        <taxon>Pentapetalae</taxon>
        <taxon>rosids</taxon>
        <taxon>malvids</taxon>
        <taxon>Brassicales</taxon>
        <taxon>Brassicaceae</taxon>
        <taxon>Brassiceae</taxon>
        <taxon>Brassica</taxon>
    </lineage>
</organism>
<dbReference type="InterPro" id="IPR040256">
    <property type="entry name" value="At4g02000-like"/>
</dbReference>
<feature type="region of interest" description="Disordered" evidence="1">
    <location>
        <begin position="289"/>
        <end position="366"/>
    </location>
</feature>
<evidence type="ECO:0000313" key="4">
    <source>
        <dbReference type="Proteomes" id="UP000011750"/>
    </source>
</evidence>
<feature type="compositionally biased region" description="Basic and acidic residues" evidence="1">
    <location>
        <begin position="221"/>
        <end position="245"/>
    </location>
</feature>
<evidence type="ECO:0000256" key="1">
    <source>
        <dbReference type="SAM" id="MobiDB-lite"/>
    </source>
</evidence>
<dbReference type="HOGENOM" id="CLU_023209_1_0_1"/>
<dbReference type="Pfam" id="PF14111">
    <property type="entry name" value="DUF4283"/>
    <property type="match status" value="1"/>
</dbReference>
<feature type="compositionally biased region" description="Basic and acidic residues" evidence="1">
    <location>
        <begin position="459"/>
        <end position="472"/>
    </location>
</feature>
<dbReference type="FunCoup" id="M4F4J1">
    <property type="interactions" value="3"/>
</dbReference>
<feature type="region of interest" description="Disordered" evidence="1">
    <location>
        <begin position="513"/>
        <end position="534"/>
    </location>
</feature>
<feature type="compositionally biased region" description="Basic and acidic residues" evidence="1">
    <location>
        <begin position="344"/>
        <end position="358"/>
    </location>
</feature>
<dbReference type="Proteomes" id="UP000011750">
    <property type="component" value="Unassembled WGS sequence"/>
</dbReference>
<feature type="region of interest" description="Disordered" evidence="1">
    <location>
        <begin position="221"/>
        <end position="269"/>
    </location>
</feature>
<protein>
    <recommendedName>
        <fullName evidence="2">DUF4283 domain-containing protein</fullName>
    </recommendedName>
</protein>
<dbReference type="PANTHER" id="PTHR31286:SF113">
    <property type="entry name" value="DUF4283 DOMAIN-CONTAINING PROTEIN"/>
    <property type="match status" value="1"/>
</dbReference>
<feature type="compositionally biased region" description="Basic and acidic residues" evidence="1">
    <location>
        <begin position="260"/>
        <end position="269"/>
    </location>
</feature>
<dbReference type="eggNOG" id="KOG1075">
    <property type="taxonomic scope" value="Eukaryota"/>
</dbReference>
<accession>M4F4J1</accession>
<dbReference type="Gramene" id="Bra035991.1">
    <property type="protein sequence ID" value="Bra035991.1-P"/>
    <property type="gene ID" value="Bra035991"/>
</dbReference>
<dbReference type="InParanoid" id="M4F4J1"/>
<feature type="region of interest" description="Disordered" evidence="1">
    <location>
        <begin position="438"/>
        <end position="493"/>
    </location>
</feature>
<feature type="compositionally biased region" description="Basic and acidic residues" evidence="1">
    <location>
        <begin position="302"/>
        <end position="328"/>
    </location>
</feature>
<sequence>MAQSHLLGQAGETKNGEGARKRLKISVAHFDNSALIKTYSKTLIGRCMNPEEQDMNALFTKIPKIWKLEERVTGTNLGFGMFKFNFKSEEEMEAVLKQQPFHFDYWMLALARWHPKRSQLFPSEILFWVRLIGVPLELRTVPTFESIGNAIGKIVAVDLDAFKELCFETTVDFKGGEFYEEEEVAGSLRYEKLFGYCPLCFSLCHKEEKCSLYVKNTVKSPERKRESREENGGWSDGGKHDERARSYKGVVINGNVAPQNKDRGGRDYYGKGKGKMYEGSEAKWVKAAERSNTRGAQHQGKRRGDSEGSSHRTYRREEVRSGDQETRTRPSSGQTSAQRNPIGTREESREEGEFKVSDESSLNPPSQEFQLELARTQAEGTEVVSDPTDEGMGLQIVNGLFEEQEGRVEDDDMEMDALEANLLESSFDLGAEEDFQTLSEEEDEKALAKGDEVPIQEKGLVESDINKGESKGAGDAPSKQGNRKRIFKPTSSTVGSTKMRIANALVKRAASKGVTRYGDNGKPPEAKGTSKSQIKNPKFYGSGFISISSMQGRWGLRERSFKVFTEINDRLCFIWFQGSVVLSF</sequence>
<dbReference type="EnsemblPlants" id="Bra035991.1">
    <property type="protein sequence ID" value="Bra035991.1-P"/>
    <property type="gene ID" value="Bra035991"/>
</dbReference>
<feature type="compositionally biased region" description="Polar residues" evidence="1">
    <location>
        <begin position="329"/>
        <end position="341"/>
    </location>
</feature>
<evidence type="ECO:0000313" key="3">
    <source>
        <dbReference type="EnsemblPlants" id="Bra035991.1-P"/>
    </source>
</evidence>
<dbReference type="AlphaFoldDB" id="M4F4J1"/>
<reference evidence="4" key="1">
    <citation type="journal article" date="2011" name="Nat. Genet.">
        <title>The genome of the mesopolyploid crop species Brassica rapa.</title>
        <authorList>
            <consortium name="Brassica rapa Genome Sequencing Project Consortium"/>
            <person name="Wang X."/>
            <person name="Wang H."/>
            <person name="Wang J."/>
            <person name="Sun R."/>
            <person name="Wu J."/>
            <person name="Liu S."/>
            <person name="Bai Y."/>
            <person name="Mun J.H."/>
            <person name="Bancroft I."/>
            <person name="Cheng F."/>
            <person name="Huang S."/>
            <person name="Li X."/>
            <person name="Hua W."/>
            <person name="Wang J."/>
            <person name="Wang X."/>
            <person name="Freeling M."/>
            <person name="Pires J.C."/>
            <person name="Paterson A.H."/>
            <person name="Chalhoub B."/>
            <person name="Wang B."/>
            <person name="Hayward A."/>
            <person name="Sharpe A.G."/>
            <person name="Park B.S."/>
            <person name="Weisshaar B."/>
            <person name="Liu B."/>
            <person name="Li B."/>
            <person name="Liu B."/>
            <person name="Tong C."/>
            <person name="Song C."/>
            <person name="Duran C."/>
            <person name="Peng C."/>
            <person name="Geng C."/>
            <person name="Koh C."/>
            <person name="Lin C."/>
            <person name="Edwards D."/>
            <person name="Mu D."/>
            <person name="Shen D."/>
            <person name="Soumpourou E."/>
            <person name="Li F."/>
            <person name="Fraser F."/>
            <person name="Conant G."/>
            <person name="Lassalle G."/>
            <person name="King G.J."/>
            <person name="Bonnema G."/>
            <person name="Tang H."/>
            <person name="Wang H."/>
            <person name="Belcram H."/>
            <person name="Zhou H."/>
            <person name="Hirakawa H."/>
            <person name="Abe H."/>
            <person name="Guo H."/>
            <person name="Wang H."/>
            <person name="Jin H."/>
            <person name="Parkin I.A."/>
            <person name="Batley J."/>
            <person name="Kim J.S."/>
            <person name="Just J."/>
            <person name="Li J."/>
            <person name="Xu J."/>
            <person name="Deng J."/>
            <person name="Kim J.A."/>
            <person name="Li J."/>
            <person name="Yu J."/>
            <person name="Meng J."/>
            <person name="Wang J."/>
            <person name="Min J."/>
            <person name="Poulain J."/>
            <person name="Wang J."/>
            <person name="Hatakeyama K."/>
            <person name="Wu K."/>
            <person name="Wang L."/>
            <person name="Fang L."/>
            <person name="Trick M."/>
            <person name="Links M.G."/>
            <person name="Zhao M."/>
            <person name="Jin M."/>
            <person name="Ramchiary N."/>
            <person name="Drou N."/>
            <person name="Berkman P.J."/>
            <person name="Cai Q."/>
            <person name="Huang Q."/>
            <person name="Li R."/>
            <person name="Tabata S."/>
            <person name="Cheng S."/>
            <person name="Zhang S."/>
            <person name="Zhang S."/>
            <person name="Huang S."/>
            <person name="Sato S."/>
            <person name="Sun S."/>
            <person name="Kwon S.J."/>
            <person name="Choi S.R."/>
            <person name="Lee T.H."/>
            <person name="Fan W."/>
            <person name="Zhao X."/>
            <person name="Tan X."/>
            <person name="Xu X."/>
            <person name="Wang Y."/>
            <person name="Qiu Y."/>
            <person name="Yin Y."/>
            <person name="Li Y."/>
            <person name="Du Y."/>
            <person name="Liao Y."/>
            <person name="Lim Y."/>
            <person name="Narusaka Y."/>
            <person name="Wang Y."/>
            <person name="Wang Z."/>
            <person name="Li Z."/>
            <person name="Wang Z."/>
            <person name="Xiong Z."/>
            <person name="Zhang Z."/>
        </authorList>
    </citation>
    <scope>NUCLEOTIDE SEQUENCE [LARGE SCALE GENOMIC DNA]</scope>
    <source>
        <strain evidence="4">cv. Chiifu-401-42</strain>
    </source>
</reference>